<name>A0AAV2FKS3_9ROSI</name>
<dbReference type="Proteomes" id="UP001497516">
    <property type="component" value="Chromosome 7"/>
</dbReference>
<accession>A0AAV2FKS3</accession>
<reference evidence="1 2" key="1">
    <citation type="submission" date="2024-04" db="EMBL/GenBank/DDBJ databases">
        <authorList>
            <person name="Fracassetti M."/>
        </authorList>
    </citation>
    <scope>NUCLEOTIDE SEQUENCE [LARGE SCALE GENOMIC DNA]</scope>
</reference>
<protein>
    <submittedName>
        <fullName evidence="1">Uncharacterized protein</fullName>
    </submittedName>
</protein>
<organism evidence="1 2">
    <name type="scientific">Linum trigynum</name>
    <dbReference type="NCBI Taxonomy" id="586398"/>
    <lineage>
        <taxon>Eukaryota</taxon>
        <taxon>Viridiplantae</taxon>
        <taxon>Streptophyta</taxon>
        <taxon>Embryophyta</taxon>
        <taxon>Tracheophyta</taxon>
        <taxon>Spermatophyta</taxon>
        <taxon>Magnoliopsida</taxon>
        <taxon>eudicotyledons</taxon>
        <taxon>Gunneridae</taxon>
        <taxon>Pentapetalae</taxon>
        <taxon>rosids</taxon>
        <taxon>fabids</taxon>
        <taxon>Malpighiales</taxon>
        <taxon>Linaceae</taxon>
        <taxon>Linum</taxon>
    </lineage>
</organism>
<dbReference type="EMBL" id="OZ034820">
    <property type="protein sequence ID" value="CAL1398572.1"/>
    <property type="molecule type" value="Genomic_DNA"/>
</dbReference>
<proteinExistence type="predicted"/>
<dbReference type="AlphaFoldDB" id="A0AAV2FKS3"/>
<gene>
    <name evidence="1" type="ORF">LTRI10_LOCUS38798</name>
</gene>
<keyword evidence="2" id="KW-1185">Reference proteome</keyword>
<evidence type="ECO:0000313" key="2">
    <source>
        <dbReference type="Proteomes" id="UP001497516"/>
    </source>
</evidence>
<sequence length="123" mass="13416">MGTQGFGLRGKRKAIKLLTHSFDSSAVAFASAIEILPLSSSFFTDNQSTAIPPGGAAAGFFGFPSSALLHCWVLQWNLFTGSSSRDAELLRMAFIPLAPKLQDPQDIFFNDLQFLAKLPSRHR</sequence>
<evidence type="ECO:0000313" key="1">
    <source>
        <dbReference type="EMBL" id="CAL1398572.1"/>
    </source>
</evidence>